<proteinExistence type="predicted"/>
<keyword evidence="2" id="KW-1185">Reference proteome</keyword>
<organism evidence="1 2">
    <name type="scientific">Grifola frondosa</name>
    <name type="common">Maitake</name>
    <name type="synonym">Polyporus frondosus</name>
    <dbReference type="NCBI Taxonomy" id="5627"/>
    <lineage>
        <taxon>Eukaryota</taxon>
        <taxon>Fungi</taxon>
        <taxon>Dikarya</taxon>
        <taxon>Basidiomycota</taxon>
        <taxon>Agaricomycotina</taxon>
        <taxon>Agaricomycetes</taxon>
        <taxon>Polyporales</taxon>
        <taxon>Grifolaceae</taxon>
        <taxon>Grifola</taxon>
    </lineage>
</organism>
<reference evidence="1 2" key="1">
    <citation type="submission" date="2016-03" db="EMBL/GenBank/DDBJ databases">
        <title>Whole genome sequencing of Grifola frondosa 9006-11.</title>
        <authorList>
            <person name="Min B."/>
            <person name="Park H."/>
            <person name="Kim J.-G."/>
            <person name="Cho H."/>
            <person name="Oh Y.-L."/>
            <person name="Kong W.-S."/>
            <person name="Choi I.-G."/>
        </authorList>
    </citation>
    <scope>NUCLEOTIDE SEQUENCE [LARGE SCALE GENOMIC DNA]</scope>
    <source>
        <strain evidence="1 2">9006-11</strain>
    </source>
</reference>
<evidence type="ECO:0000313" key="2">
    <source>
        <dbReference type="Proteomes" id="UP000092993"/>
    </source>
</evidence>
<accession>A0A1C7MDH8</accession>
<dbReference type="AlphaFoldDB" id="A0A1C7MDH8"/>
<dbReference type="EMBL" id="LUGG01000005">
    <property type="protein sequence ID" value="OBZ74960.1"/>
    <property type="molecule type" value="Genomic_DNA"/>
</dbReference>
<evidence type="ECO:0000313" key="1">
    <source>
        <dbReference type="EMBL" id="OBZ74960.1"/>
    </source>
</evidence>
<gene>
    <name evidence="1" type="ORF">A0H81_05082</name>
</gene>
<name>A0A1C7MDH8_GRIFR</name>
<sequence length="89" mass="9731">MLYLILRIVGTSLEDTYNAISVSGVCGLMYPFFGRAAHEDHSATILLTINSIGLSVSVKPENGRVLSPGLHGNCVNCLNPHQFRRSSYH</sequence>
<comment type="caution">
    <text evidence="1">The sequence shown here is derived from an EMBL/GenBank/DDBJ whole genome shotgun (WGS) entry which is preliminary data.</text>
</comment>
<protein>
    <submittedName>
        <fullName evidence="1">Uncharacterized protein</fullName>
    </submittedName>
</protein>
<dbReference type="Proteomes" id="UP000092993">
    <property type="component" value="Unassembled WGS sequence"/>
</dbReference>